<keyword evidence="6 8" id="KW-0408">Iron</keyword>
<evidence type="ECO:0000313" key="10">
    <source>
        <dbReference type="EMBL" id="TKX18801.1"/>
    </source>
</evidence>
<evidence type="ECO:0000256" key="1">
    <source>
        <dbReference type="ARBA" id="ARBA00001971"/>
    </source>
</evidence>
<keyword evidence="3 8" id="KW-0349">Heme</keyword>
<name>A0A4U7AQS4_9PEZI</name>
<reference evidence="10 11" key="1">
    <citation type="submission" date="2018-02" db="EMBL/GenBank/DDBJ databases">
        <title>Draft genome sequences of Elsinoe sp., causing black scab on jojoba.</title>
        <authorList>
            <person name="Stodart B."/>
            <person name="Jeffress S."/>
            <person name="Ash G."/>
            <person name="Arun Chinnappa K."/>
        </authorList>
    </citation>
    <scope>NUCLEOTIDE SEQUENCE [LARGE SCALE GENOMIC DNA]</scope>
    <source>
        <strain evidence="10 11">Hillstone_2</strain>
    </source>
</reference>
<dbReference type="PANTHER" id="PTHR24305">
    <property type="entry name" value="CYTOCHROME P450"/>
    <property type="match status" value="1"/>
</dbReference>
<dbReference type="GO" id="GO:0004497">
    <property type="term" value="F:monooxygenase activity"/>
    <property type="evidence" value="ECO:0007669"/>
    <property type="project" value="UniProtKB-KW"/>
</dbReference>
<evidence type="ECO:0000256" key="5">
    <source>
        <dbReference type="ARBA" id="ARBA00023002"/>
    </source>
</evidence>
<evidence type="ECO:0000256" key="6">
    <source>
        <dbReference type="ARBA" id="ARBA00023004"/>
    </source>
</evidence>
<evidence type="ECO:0000313" key="11">
    <source>
        <dbReference type="Proteomes" id="UP000308133"/>
    </source>
</evidence>
<dbReference type="PRINTS" id="PR00463">
    <property type="entry name" value="EP450I"/>
</dbReference>
<dbReference type="PANTHER" id="PTHR24305:SF77">
    <property type="entry name" value="CYTOCHROME P450 MONOOXYGENASE"/>
    <property type="match status" value="1"/>
</dbReference>
<evidence type="ECO:0000256" key="9">
    <source>
        <dbReference type="SAM" id="Phobius"/>
    </source>
</evidence>
<dbReference type="GO" id="GO:0016705">
    <property type="term" value="F:oxidoreductase activity, acting on paired donors, with incorporation or reduction of molecular oxygen"/>
    <property type="evidence" value="ECO:0007669"/>
    <property type="project" value="InterPro"/>
</dbReference>
<comment type="caution">
    <text evidence="10">The sequence shown here is derived from an EMBL/GenBank/DDBJ whole genome shotgun (WGS) entry which is preliminary data.</text>
</comment>
<keyword evidence="9" id="KW-0812">Transmembrane</keyword>
<accession>A0A4U7AQS4</accession>
<dbReference type="CDD" id="cd11060">
    <property type="entry name" value="CYP57A1-like"/>
    <property type="match status" value="1"/>
</dbReference>
<dbReference type="InterPro" id="IPR001128">
    <property type="entry name" value="Cyt_P450"/>
</dbReference>
<dbReference type="InterPro" id="IPR036396">
    <property type="entry name" value="Cyt_P450_sf"/>
</dbReference>
<dbReference type="Proteomes" id="UP000308133">
    <property type="component" value="Unassembled WGS sequence"/>
</dbReference>
<keyword evidence="7 10" id="KW-0503">Monooxygenase</keyword>
<evidence type="ECO:0000256" key="3">
    <source>
        <dbReference type="ARBA" id="ARBA00022617"/>
    </source>
</evidence>
<keyword evidence="9" id="KW-1133">Transmembrane helix</keyword>
<dbReference type="GO" id="GO:0005506">
    <property type="term" value="F:iron ion binding"/>
    <property type="evidence" value="ECO:0007669"/>
    <property type="project" value="InterPro"/>
</dbReference>
<proteinExistence type="inferred from homology"/>
<keyword evidence="5" id="KW-0560">Oxidoreductase</keyword>
<dbReference type="GO" id="GO:0020037">
    <property type="term" value="F:heme binding"/>
    <property type="evidence" value="ECO:0007669"/>
    <property type="project" value="InterPro"/>
</dbReference>
<keyword evidence="4 8" id="KW-0479">Metal-binding</keyword>
<feature type="transmembrane region" description="Helical" evidence="9">
    <location>
        <begin position="27"/>
        <end position="47"/>
    </location>
</feature>
<evidence type="ECO:0000256" key="7">
    <source>
        <dbReference type="ARBA" id="ARBA00023033"/>
    </source>
</evidence>
<dbReference type="SUPFAM" id="SSF48264">
    <property type="entry name" value="Cytochrome P450"/>
    <property type="match status" value="1"/>
</dbReference>
<dbReference type="InterPro" id="IPR002401">
    <property type="entry name" value="Cyt_P450_E_grp-I"/>
</dbReference>
<sequence>MAPLGHGSGSLTRIPALLFGVVLNNPVATVAACILLWYITTAIWSIYHLRNVPGPWLAKFSYLWYGRTTYSGRQYYVHRDLHKQYGPLVRVAPNEVLTDDPDIVKMMSAARGTYSRGTWYLTGRFNPYHDNMFTILEPKAHSQARARKVGGYSGRDIPSLESNIGELVTTLVDVIRRKYARPSSVGSPPTYLDLGSITNYFTLDVITRLAFGQEMGYLQDDTDHFDFFRIVRSLWPQMSTSADVPWIRKLLFSKPVLRLVGPKSTDKNGFGALMRVAEEQVQKRFDAGVDAKKDMIGSFIRNGCNQQECEVEGLFMIVGGTESTASALRCILTHIMTCPRVYQRLIAEIAEAVASNKVSSPITVEQAKSLPFLQAAIYEGIRMRPPLLGVFPKVVPAAGVEIAGHFLPAGTNVGMNMSAMLRSTVMFGLDSDMYRPERFMELEKVDRTRMERNVELAFGHGLNMCVGKTIAFMELNKAVFELLRAFDLQLVNPMKPCDSVVYGIFLETNLMVRVTERNVEKSTGNGQLGKGL</sequence>
<evidence type="ECO:0000256" key="4">
    <source>
        <dbReference type="ARBA" id="ARBA00022723"/>
    </source>
</evidence>
<evidence type="ECO:0000256" key="2">
    <source>
        <dbReference type="ARBA" id="ARBA00010617"/>
    </source>
</evidence>
<gene>
    <name evidence="10" type="ORF">C1H76_9062</name>
</gene>
<comment type="similarity">
    <text evidence="2">Belongs to the cytochrome P450 family.</text>
</comment>
<dbReference type="PRINTS" id="PR00385">
    <property type="entry name" value="P450"/>
</dbReference>
<dbReference type="InterPro" id="IPR050121">
    <property type="entry name" value="Cytochrome_P450_monoxygenase"/>
</dbReference>
<dbReference type="Gene3D" id="1.10.630.10">
    <property type="entry name" value="Cytochrome P450"/>
    <property type="match status" value="1"/>
</dbReference>
<protein>
    <submittedName>
        <fullName evidence="10">Cytochrome P450 monooxygenase-like protein 50</fullName>
    </submittedName>
</protein>
<dbReference type="AlphaFoldDB" id="A0A4U7AQS4"/>
<dbReference type="Pfam" id="PF00067">
    <property type="entry name" value="p450"/>
    <property type="match status" value="1"/>
</dbReference>
<comment type="cofactor">
    <cofactor evidence="1 8">
        <name>heme</name>
        <dbReference type="ChEBI" id="CHEBI:30413"/>
    </cofactor>
</comment>
<dbReference type="EMBL" id="PTQR01000126">
    <property type="protein sequence ID" value="TKX18801.1"/>
    <property type="molecule type" value="Genomic_DNA"/>
</dbReference>
<organism evidence="10 11">
    <name type="scientific">Elsinoe australis</name>
    <dbReference type="NCBI Taxonomy" id="40998"/>
    <lineage>
        <taxon>Eukaryota</taxon>
        <taxon>Fungi</taxon>
        <taxon>Dikarya</taxon>
        <taxon>Ascomycota</taxon>
        <taxon>Pezizomycotina</taxon>
        <taxon>Dothideomycetes</taxon>
        <taxon>Dothideomycetidae</taxon>
        <taxon>Myriangiales</taxon>
        <taxon>Elsinoaceae</taxon>
        <taxon>Elsinoe</taxon>
    </lineage>
</organism>
<feature type="binding site" description="axial binding residue" evidence="8">
    <location>
        <position position="465"/>
    </location>
    <ligand>
        <name>heme</name>
        <dbReference type="ChEBI" id="CHEBI:30413"/>
    </ligand>
    <ligandPart>
        <name>Fe</name>
        <dbReference type="ChEBI" id="CHEBI:18248"/>
    </ligandPart>
</feature>
<evidence type="ECO:0000256" key="8">
    <source>
        <dbReference type="PIRSR" id="PIRSR602401-1"/>
    </source>
</evidence>
<keyword evidence="9" id="KW-0472">Membrane</keyword>